<proteinExistence type="predicted"/>
<gene>
    <name evidence="1" type="ORF">K488DRAFT_71806</name>
</gene>
<reference evidence="1" key="2">
    <citation type="journal article" date="2022" name="New Phytol.">
        <title>Evolutionary transition to the ectomycorrhizal habit in the genomes of a hyperdiverse lineage of mushroom-forming fungi.</title>
        <authorList>
            <person name="Looney B."/>
            <person name="Miyauchi S."/>
            <person name="Morin E."/>
            <person name="Drula E."/>
            <person name="Courty P.E."/>
            <person name="Kohler A."/>
            <person name="Kuo A."/>
            <person name="LaButti K."/>
            <person name="Pangilinan J."/>
            <person name="Lipzen A."/>
            <person name="Riley R."/>
            <person name="Andreopoulos W."/>
            <person name="He G."/>
            <person name="Johnson J."/>
            <person name="Nolan M."/>
            <person name="Tritt A."/>
            <person name="Barry K.W."/>
            <person name="Grigoriev I.V."/>
            <person name="Nagy L.G."/>
            <person name="Hibbett D."/>
            <person name="Henrissat B."/>
            <person name="Matheny P.B."/>
            <person name="Labbe J."/>
            <person name="Martin F.M."/>
        </authorList>
    </citation>
    <scope>NUCLEOTIDE SEQUENCE</scope>
    <source>
        <strain evidence="1">EC-137</strain>
    </source>
</reference>
<evidence type="ECO:0000313" key="1">
    <source>
        <dbReference type="EMBL" id="KAI0030904.1"/>
    </source>
</evidence>
<reference evidence="1" key="1">
    <citation type="submission" date="2021-02" db="EMBL/GenBank/DDBJ databases">
        <authorList>
            <consortium name="DOE Joint Genome Institute"/>
            <person name="Ahrendt S."/>
            <person name="Looney B.P."/>
            <person name="Miyauchi S."/>
            <person name="Morin E."/>
            <person name="Drula E."/>
            <person name="Courty P.E."/>
            <person name="Chicoki N."/>
            <person name="Fauchery L."/>
            <person name="Kohler A."/>
            <person name="Kuo A."/>
            <person name="Labutti K."/>
            <person name="Pangilinan J."/>
            <person name="Lipzen A."/>
            <person name="Riley R."/>
            <person name="Andreopoulos W."/>
            <person name="He G."/>
            <person name="Johnson J."/>
            <person name="Barry K.W."/>
            <person name="Grigoriev I.V."/>
            <person name="Nagy L."/>
            <person name="Hibbett D."/>
            <person name="Henrissat B."/>
            <person name="Matheny P.B."/>
            <person name="Labbe J."/>
            <person name="Martin F."/>
        </authorList>
    </citation>
    <scope>NUCLEOTIDE SEQUENCE</scope>
    <source>
        <strain evidence="1">EC-137</strain>
    </source>
</reference>
<sequence>MSTHRPALPFHAIMTGLLKLSHVYEHVKLSFVAQPSICGVHIVSTLSKQISRTIDPSPLMSRFPPSPVPRDLLNTEASYVVFLDESNQAACERADAALDPEHKIFRYGLLDYSYLTFRTVANYVGLGYNILFCEFLMGTYPRWRRVPAVVYAKRSFSPYRNEWVVRDKTPDDKEKLKRFEELVGIAGVKAQWICRETGVCRVPFSSRPSPLA</sequence>
<accession>A0ACB8QGG8</accession>
<evidence type="ECO:0000313" key="2">
    <source>
        <dbReference type="Proteomes" id="UP000814128"/>
    </source>
</evidence>
<dbReference type="EMBL" id="MU273600">
    <property type="protein sequence ID" value="KAI0030904.1"/>
    <property type="molecule type" value="Genomic_DNA"/>
</dbReference>
<dbReference type="Proteomes" id="UP000814128">
    <property type="component" value="Unassembled WGS sequence"/>
</dbReference>
<comment type="caution">
    <text evidence="1">The sequence shown here is derived from an EMBL/GenBank/DDBJ whole genome shotgun (WGS) entry which is preliminary data.</text>
</comment>
<protein>
    <submittedName>
        <fullName evidence="1">Uncharacterized protein</fullName>
    </submittedName>
</protein>
<organism evidence="1 2">
    <name type="scientific">Vararia minispora EC-137</name>
    <dbReference type="NCBI Taxonomy" id="1314806"/>
    <lineage>
        <taxon>Eukaryota</taxon>
        <taxon>Fungi</taxon>
        <taxon>Dikarya</taxon>
        <taxon>Basidiomycota</taxon>
        <taxon>Agaricomycotina</taxon>
        <taxon>Agaricomycetes</taxon>
        <taxon>Russulales</taxon>
        <taxon>Lachnocladiaceae</taxon>
        <taxon>Vararia</taxon>
    </lineage>
</organism>
<keyword evidence="2" id="KW-1185">Reference proteome</keyword>
<name>A0ACB8QGG8_9AGAM</name>